<feature type="domain" description="Partial PH" evidence="2">
    <location>
        <begin position="227"/>
        <end position="275"/>
    </location>
</feature>
<reference evidence="3" key="1">
    <citation type="journal article" date="2010" name="Science">
        <title>Plasticity of animal genome architecture unmasked by rapid evolution of a pelagic tunicate.</title>
        <authorList>
            <person name="Denoeud F."/>
            <person name="Henriet S."/>
            <person name="Mungpakdee S."/>
            <person name="Aury J.M."/>
            <person name="Da Silva C."/>
            <person name="Brinkmann H."/>
            <person name="Mikhaleva J."/>
            <person name="Olsen L.C."/>
            <person name="Jubin C."/>
            <person name="Canestro C."/>
            <person name="Bouquet J.M."/>
            <person name="Danks G."/>
            <person name="Poulain J."/>
            <person name="Campsteijn C."/>
            <person name="Adamski M."/>
            <person name="Cross I."/>
            <person name="Yadetie F."/>
            <person name="Muffato M."/>
            <person name="Louis A."/>
            <person name="Butcher S."/>
            <person name="Tsagkogeorga G."/>
            <person name="Konrad A."/>
            <person name="Singh S."/>
            <person name="Jensen M.F."/>
            <person name="Cong E.H."/>
            <person name="Eikeseth-Otteraa H."/>
            <person name="Noel B."/>
            <person name="Anthouard V."/>
            <person name="Porcel B.M."/>
            <person name="Kachouri-Lafond R."/>
            <person name="Nishino A."/>
            <person name="Ugolini M."/>
            <person name="Chourrout P."/>
            <person name="Nishida H."/>
            <person name="Aasland R."/>
            <person name="Huzurbazar S."/>
            <person name="Westhof E."/>
            <person name="Delsuc F."/>
            <person name="Lehrach H."/>
            <person name="Reinhardt R."/>
            <person name="Weissenbach J."/>
            <person name="Roy S.W."/>
            <person name="Artiguenave F."/>
            <person name="Postlethwait J.H."/>
            <person name="Manak J.R."/>
            <person name="Thompson E.M."/>
            <person name="Jaillon O."/>
            <person name="Du Pasquier L."/>
            <person name="Boudinot P."/>
            <person name="Liberles D.A."/>
            <person name="Volff J.N."/>
            <person name="Philippe H."/>
            <person name="Lenhard B."/>
            <person name="Roest Crollius H."/>
            <person name="Wincker P."/>
            <person name="Chourrout D."/>
        </authorList>
    </citation>
    <scope>NUCLEOTIDE SEQUENCE [LARGE SCALE GENOMIC DNA]</scope>
</reference>
<evidence type="ECO:0000259" key="2">
    <source>
        <dbReference type="Pfam" id="PF26564"/>
    </source>
</evidence>
<dbReference type="GO" id="GO:0005886">
    <property type="term" value="C:plasma membrane"/>
    <property type="evidence" value="ECO:0007669"/>
    <property type="project" value="TreeGrafter"/>
</dbReference>
<organism evidence="3">
    <name type="scientific">Oikopleura dioica</name>
    <name type="common">Tunicate</name>
    <dbReference type="NCBI Taxonomy" id="34765"/>
    <lineage>
        <taxon>Eukaryota</taxon>
        <taxon>Metazoa</taxon>
        <taxon>Chordata</taxon>
        <taxon>Tunicata</taxon>
        <taxon>Appendicularia</taxon>
        <taxon>Copelata</taxon>
        <taxon>Oikopleuridae</taxon>
        <taxon>Oikopleura</taxon>
    </lineage>
</organism>
<proteinExistence type="predicted"/>
<dbReference type="Gene3D" id="1.10.220.150">
    <property type="entry name" value="Arf GTPase activating protein"/>
    <property type="match status" value="1"/>
</dbReference>
<dbReference type="Pfam" id="PF26564">
    <property type="entry name" value="pPH"/>
    <property type="match status" value="1"/>
</dbReference>
<protein>
    <recommendedName>
        <fullName evidence="2">Partial PH domain-containing protein</fullName>
    </recommendedName>
</protein>
<feature type="region of interest" description="Disordered" evidence="1">
    <location>
        <begin position="473"/>
        <end position="657"/>
    </location>
</feature>
<feature type="compositionally biased region" description="Low complexity" evidence="1">
    <location>
        <begin position="595"/>
        <end position="620"/>
    </location>
</feature>
<feature type="compositionally biased region" description="Low complexity" evidence="1">
    <location>
        <begin position="634"/>
        <end position="646"/>
    </location>
</feature>
<feature type="compositionally biased region" description="Basic and acidic residues" evidence="1">
    <location>
        <begin position="519"/>
        <end position="535"/>
    </location>
</feature>
<keyword evidence="4" id="KW-1185">Reference proteome</keyword>
<dbReference type="GO" id="GO:0005096">
    <property type="term" value="F:GTPase activator activity"/>
    <property type="evidence" value="ECO:0007669"/>
    <property type="project" value="TreeGrafter"/>
</dbReference>
<feature type="compositionally biased region" description="Polar residues" evidence="1">
    <location>
        <begin position="830"/>
        <end position="840"/>
    </location>
</feature>
<dbReference type="OrthoDB" id="73919at2759"/>
<evidence type="ECO:0000313" key="4">
    <source>
        <dbReference type="Proteomes" id="UP000001307"/>
    </source>
</evidence>
<sequence length="898" mass="101205">MDYTDKAGSITDLLNRPGNGQCADCHENNNTTKGGEDPGILSCAKSQVWTTEDIGKFLFHGNEAVNKKLLPAFPVWTYQPTPNDSISLKEQWISQKYKTRTEEENEKLKQPPKHAGNEIHPIQFCRRSKSGNEPCAAILHKDKLYLRSEKRKEDVSIVDVETALLTQDNGIMLAYRDRTGSSDEYRFAHLNHDDPSVVLDWVNTLLYMKYCILRQDNPQSQDKDIGKLLNRYVIRQSYVTAGTQDHPQLLFFVLSESRLAVFEHHLDEKFLYLTKYFSFCNLNSKASGYKTVQEPKKGQPSMGTRVAETQFTASSNIQLKQQAQNSLPSQPIGKPANPVQTSSYSCFNVQNAPAIGRPFGPIMPPSTISEPTVTRSDQVSPIELPTTQPQTFKTLTKEHCYPAIPPMGEMGKVHRGELSAEAIRPPVSKQQINGLKEDLENGPPPVLLSKPPIMSHSMTINNTQYDMKQNEPSTTFATHCYPPIGPGHNNPSVTRPLPPSVPPNFNERSHPPPVVSRHGSQDHIPDYQNRYDRRPSHPIGQFGGPPPMTKNFDRYPPPSHQNGRGPDFLRSNSVPNHNFNPMNRPPWERTNSSKNQYFSNSSNHSSPSPPNQWSNQRPPSGNWDMGPATNQFKPSSVSPSNWGSSGDIQTNSRSDTPEIWRRAEHQITDLIMNGIVPASDMRTAGLDPNQFSQAEYCADELFTAIKDEKYEMALSFLRGFREVFRTSNEQRITDLFLRQGELATLRKIVFSRVHNEKNNATSKSFPWNGPSSDTSSPWDRSSRGSLVSKFSSQSSWKPAASQRSAFDYNQPPQDRWNTGNAIQSTDMFSKIGNRSSQNPGGSLWEQPQEKKSWNAPNRDIWRDKPSPSQFQNFNNHNFRGSPSGKVWSAKSVVISFLY</sequence>
<feature type="region of interest" description="Disordered" evidence="1">
    <location>
        <begin position="830"/>
        <end position="866"/>
    </location>
</feature>
<dbReference type="GO" id="GO:0005547">
    <property type="term" value="F:phosphatidylinositol-3,4,5-trisphosphate binding"/>
    <property type="evidence" value="ECO:0007669"/>
    <property type="project" value="TreeGrafter"/>
</dbReference>
<dbReference type="InterPro" id="IPR059096">
    <property type="entry name" value="Partial_PH_tunicates"/>
</dbReference>
<dbReference type="InterPro" id="IPR038508">
    <property type="entry name" value="ArfGAP_dom_sf"/>
</dbReference>
<dbReference type="InterPro" id="IPR052589">
    <property type="entry name" value="Arf-GAP_dual-PH_domain"/>
</dbReference>
<dbReference type="PANTHER" id="PTHR46021">
    <property type="entry name" value="ARF-GAP WITH DUAL PH DOMAIN-CONTAINING PROTEIN 1-LIKE PROTEIN"/>
    <property type="match status" value="1"/>
</dbReference>
<dbReference type="Proteomes" id="UP000001307">
    <property type="component" value="Unassembled WGS sequence"/>
</dbReference>
<gene>
    <name evidence="3" type="ORF">GSOID_T00004418001</name>
</gene>
<dbReference type="EMBL" id="FN653030">
    <property type="protein sequence ID" value="CBY19000.1"/>
    <property type="molecule type" value="Genomic_DNA"/>
</dbReference>
<feature type="region of interest" description="Disordered" evidence="1">
    <location>
        <begin position="759"/>
        <end position="784"/>
    </location>
</feature>
<feature type="compositionally biased region" description="Polar residues" evidence="1">
    <location>
        <begin position="570"/>
        <end position="581"/>
    </location>
</feature>
<evidence type="ECO:0000256" key="1">
    <source>
        <dbReference type="SAM" id="MobiDB-lite"/>
    </source>
</evidence>
<name>E4X971_OIKDI</name>
<dbReference type="SUPFAM" id="SSF57863">
    <property type="entry name" value="ArfGap/RecO-like zinc finger"/>
    <property type="match status" value="1"/>
</dbReference>
<dbReference type="InterPro" id="IPR037278">
    <property type="entry name" value="ARFGAP/RecO"/>
</dbReference>
<accession>E4X971</accession>
<feature type="compositionally biased region" description="Low complexity" evidence="1">
    <location>
        <begin position="770"/>
        <end position="779"/>
    </location>
</feature>
<evidence type="ECO:0000313" key="3">
    <source>
        <dbReference type="EMBL" id="CBY19000.1"/>
    </source>
</evidence>
<dbReference type="GO" id="GO:0005737">
    <property type="term" value="C:cytoplasm"/>
    <property type="evidence" value="ECO:0007669"/>
    <property type="project" value="TreeGrafter"/>
</dbReference>
<dbReference type="PANTHER" id="PTHR46021:SF2">
    <property type="entry name" value="ARF-GAP WITH DUAL PH DOMAIN-CONTAINING PROTEIN 1"/>
    <property type="match status" value="1"/>
</dbReference>
<dbReference type="AlphaFoldDB" id="E4X971"/>
<dbReference type="InParanoid" id="E4X971"/>